<name>A0ABQ9FTS8_TEGGR</name>
<evidence type="ECO:0000313" key="7">
    <source>
        <dbReference type="Proteomes" id="UP001217089"/>
    </source>
</evidence>
<keyword evidence="7" id="KW-1185">Reference proteome</keyword>
<comment type="caution">
    <text evidence="6">The sequence shown here is derived from an EMBL/GenBank/DDBJ whole genome shotgun (WGS) entry which is preliminary data.</text>
</comment>
<dbReference type="CDD" id="cd06451">
    <property type="entry name" value="AGAT_like"/>
    <property type="match status" value="1"/>
</dbReference>
<keyword evidence="3 4" id="KW-0663">Pyridoxal phosphate</keyword>
<protein>
    <recommendedName>
        <fullName evidence="4">Alanine--glyoxylate aminotransferase</fullName>
        <ecNumber evidence="4">2.6.1.44</ecNumber>
    </recommendedName>
</protein>
<comment type="cofactor">
    <cofactor evidence="1 4">
        <name>pyridoxal 5'-phosphate</name>
        <dbReference type="ChEBI" id="CHEBI:597326"/>
    </cofactor>
</comment>
<sequence length="407" mass="44616">MFVRKGLRSCLLVNRISGSVLMLQQKANMSTISPPPASLLKSMSFPQKLLMGPGPSNAPPRVLNASALPLLGHLHTEFIQIMDEVKEGIQYLFQTKNEWTVCVSGTGHAAMEAAACNLLEPGETVLVGCNGLWGTRFSDMAERNGAVVQKISKPMGQVFSLSDIEEGLKQHKPVLLFLTHGESSGSTLQPLEGVGKLCHKYNCLLLVDSVAACEIDALYTGAQKVLSAPPGASPLSFSQRAKEKVINRKTKVRSYYFDMNELANYWGCDQGPRRYHHTGPITSIYGIREGLARLVEEGLESSWKNHKKCVELLYEGVQNLGLELFVQDPAVRLPCVTAVKVPPGVNWKDVSDYCMKNYRVEISGGLGDQAGKIWRIGIMGYNAQPDNVRMVLRALEAGLKNARGQSE</sequence>
<dbReference type="EMBL" id="JARBDR010000141">
    <property type="protein sequence ID" value="KAJ8320661.1"/>
    <property type="molecule type" value="Genomic_DNA"/>
</dbReference>
<comment type="catalytic activity">
    <reaction evidence="4">
        <text>glyoxylate + L-alanine = glycine + pyruvate</text>
        <dbReference type="Rhea" id="RHEA:24248"/>
        <dbReference type="ChEBI" id="CHEBI:15361"/>
        <dbReference type="ChEBI" id="CHEBI:36655"/>
        <dbReference type="ChEBI" id="CHEBI:57305"/>
        <dbReference type="ChEBI" id="CHEBI:57972"/>
        <dbReference type="EC" id="2.6.1.44"/>
    </reaction>
</comment>
<organism evidence="6 7">
    <name type="scientific">Tegillarca granosa</name>
    <name type="common">Malaysian cockle</name>
    <name type="synonym">Anadara granosa</name>
    <dbReference type="NCBI Taxonomy" id="220873"/>
    <lineage>
        <taxon>Eukaryota</taxon>
        <taxon>Metazoa</taxon>
        <taxon>Spiralia</taxon>
        <taxon>Lophotrochozoa</taxon>
        <taxon>Mollusca</taxon>
        <taxon>Bivalvia</taxon>
        <taxon>Autobranchia</taxon>
        <taxon>Pteriomorphia</taxon>
        <taxon>Arcoida</taxon>
        <taxon>Arcoidea</taxon>
        <taxon>Arcidae</taxon>
        <taxon>Tegillarca</taxon>
    </lineage>
</organism>
<proteinExistence type="inferred from homology"/>
<dbReference type="Proteomes" id="UP001217089">
    <property type="component" value="Unassembled WGS sequence"/>
</dbReference>
<dbReference type="Pfam" id="PF00266">
    <property type="entry name" value="Aminotran_5"/>
    <property type="match status" value="1"/>
</dbReference>
<evidence type="ECO:0000256" key="1">
    <source>
        <dbReference type="ARBA" id="ARBA00001933"/>
    </source>
</evidence>
<dbReference type="InterPro" id="IPR015421">
    <property type="entry name" value="PyrdxlP-dep_Trfase_major"/>
</dbReference>
<evidence type="ECO:0000256" key="3">
    <source>
        <dbReference type="ARBA" id="ARBA00022898"/>
    </source>
</evidence>
<dbReference type="PANTHER" id="PTHR21152">
    <property type="entry name" value="AMINOTRANSFERASE CLASS V"/>
    <property type="match status" value="1"/>
</dbReference>
<feature type="domain" description="Aminotransferase class V" evidence="5">
    <location>
        <begin position="71"/>
        <end position="365"/>
    </location>
</feature>
<dbReference type="Gene3D" id="3.40.640.10">
    <property type="entry name" value="Type I PLP-dependent aspartate aminotransferase-like (Major domain)"/>
    <property type="match status" value="1"/>
</dbReference>
<evidence type="ECO:0000259" key="5">
    <source>
        <dbReference type="Pfam" id="PF00266"/>
    </source>
</evidence>
<accession>A0ABQ9FTS8</accession>
<evidence type="ECO:0000256" key="2">
    <source>
        <dbReference type="ARBA" id="ARBA00009236"/>
    </source>
</evidence>
<reference evidence="6 7" key="1">
    <citation type="submission" date="2022-12" db="EMBL/GenBank/DDBJ databases">
        <title>Chromosome-level genome of Tegillarca granosa.</title>
        <authorList>
            <person name="Kim J."/>
        </authorList>
    </citation>
    <scope>NUCLEOTIDE SEQUENCE [LARGE SCALE GENOMIC DNA]</scope>
    <source>
        <strain evidence="6">Teg-2019</strain>
        <tissue evidence="6">Adductor muscle</tissue>
    </source>
</reference>
<dbReference type="InterPro" id="IPR024169">
    <property type="entry name" value="SP_NH2Trfase/AEP_transaminase"/>
</dbReference>
<evidence type="ECO:0000256" key="4">
    <source>
        <dbReference type="PIRNR" id="PIRNR000524"/>
    </source>
</evidence>
<evidence type="ECO:0000313" key="6">
    <source>
        <dbReference type="EMBL" id="KAJ8320661.1"/>
    </source>
</evidence>
<dbReference type="PANTHER" id="PTHR21152:SF40">
    <property type="entry name" value="ALANINE--GLYOXYLATE AMINOTRANSFERASE"/>
    <property type="match status" value="1"/>
</dbReference>
<dbReference type="EC" id="2.6.1.44" evidence="4"/>
<dbReference type="InterPro" id="IPR015424">
    <property type="entry name" value="PyrdxlP-dep_Trfase"/>
</dbReference>
<dbReference type="InterPro" id="IPR000192">
    <property type="entry name" value="Aminotrans_V_dom"/>
</dbReference>
<dbReference type="InterPro" id="IPR015422">
    <property type="entry name" value="PyrdxlP-dep_Trfase_small"/>
</dbReference>
<gene>
    <name evidence="6" type="ORF">KUTeg_002248</name>
</gene>
<dbReference type="Gene3D" id="3.90.1150.10">
    <property type="entry name" value="Aspartate Aminotransferase, domain 1"/>
    <property type="match status" value="1"/>
</dbReference>
<dbReference type="PIRSF" id="PIRSF000524">
    <property type="entry name" value="SPT"/>
    <property type="match status" value="1"/>
</dbReference>
<comment type="similarity">
    <text evidence="2 4">Belongs to the class-V pyridoxal-phosphate-dependent aminotransferase family.</text>
</comment>
<dbReference type="SUPFAM" id="SSF53383">
    <property type="entry name" value="PLP-dependent transferases"/>
    <property type="match status" value="1"/>
</dbReference>